<evidence type="ECO:0000313" key="1">
    <source>
        <dbReference type="EMBL" id="CAK5264017.1"/>
    </source>
</evidence>
<comment type="caution">
    <text evidence="1">The sequence shown here is derived from an EMBL/GenBank/DDBJ whole genome shotgun (WGS) entry which is preliminary data.</text>
</comment>
<name>A0AAD2GXI6_9AGAR</name>
<keyword evidence="3" id="KW-1185">Reference proteome</keyword>
<protein>
    <submittedName>
        <fullName evidence="1">Uncharacterized protein</fullName>
    </submittedName>
</protein>
<evidence type="ECO:0000313" key="2">
    <source>
        <dbReference type="EMBL" id="CAK5266287.1"/>
    </source>
</evidence>
<accession>A0AAD2GXI6</accession>
<dbReference type="AlphaFoldDB" id="A0AAD2GXI6"/>
<evidence type="ECO:0000313" key="3">
    <source>
        <dbReference type="Proteomes" id="UP001295794"/>
    </source>
</evidence>
<gene>
    <name evidence="1" type="ORF">MYCIT1_LOCUS3844</name>
    <name evidence="2" type="ORF">MYCIT1_LOCUS7971</name>
</gene>
<feature type="non-terminal residue" evidence="1">
    <location>
        <position position="87"/>
    </location>
</feature>
<dbReference type="Proteomes" id="UP001295794">
    <property type="component" value="Unassembled WGS sequence"/>
</dbReference>
<proteinExistence type="predicted"/>
<sequence>MVSDSSKVSPSQAHPRLAFVNNWKRIALIRWPPHPHKTDRQLPRHNFYPLTESPRVGCYLRALDVWVRCPEGDTPCVRWYTLPGRWC</sequence>
<dbReference type="EMBL" id="CAVNYO010000046">
    <property type="protein sequence ID" value="CAK5264017.1"/>
    <property type="molecule type" value="Genomic_DNA"/>
</dbReference>
<reference evidence="1" key="1">
    <citation type="submission" date="2023-11" db="EMBL/GenBank/DDBJ databases">
        <authorList>
            <person name="De Vega J J."/>
            <person name="De Vega J J."/>
        </authorList>
    </citation>
    <scope>NUCLEOTIDE SEQUENCE</scope>
</reference>
<dbReference type="EMBL" id="CAVNYO010000108">
    <property type="protein sequence ID" value="CAK5266287.1"/>
    <property type="molecule type" value="Genomic_DNA"/>
</dbReference>
<organism evidence="1 3">
    <name type="scientific">Mycena citricolor</name>
    <dbReference type="NCBI Taxonomy" id="2018698"/>
    <lineage>
        <taxon>Eukaryota</taxon>
        <taxon>Fungi</taxon>
        <taxon>Dikarya</taxon>
        <taxon>Basidiomycota</taxon>
        <taxon>Agaricomycotina</taxon>
        <taxon>Agaricomycetes</taxon>
        <taxon>Agaricomycetidae</taxon>
        <taxon>Agaricales</taxon>
        <taxon>Marasmiineae</taxon>
        <taxon>Mycenaceae</taxon>
        <taxon>Mycena</taxon>
    </lineage>
</organism>